<evidence type="ECO:0000313" key="2">
    <source>
        <dbReference type="EMBL" id="BCK79919.1"/>
    </source>
</evidence>
<evidence type="ECO:0000259" key="1">
    <source>
        <dbReference type="Pfam" id="PF12959"/>
    </source>
</evidence>
<dbReference type="EMBL" id="AP023416">
    <property type="protein sequence ID" value="BCK79919.1"/>
    <property type="molecule type" value="Genomic_DNA"/>
</dbReference>
<geneLocation type="plasmid" evidence="2 3">
    <name>pMM35_01</name>
</geneLocation>
<dbReference type="Proteomes" id="UP000681343">
    <property type="component" value="Plasmid pMM35_01"/>
</dbReference>
<dbReference type="KEGG" id="vfa:MM35RIKEN_21110"/>
<accession>A0A810PUA8</accession>
<evidence type="ECO:0000313" key="3">
    <source>
        <dbReference type="Proteomes" id="UP000681343"/>
    </source>
</evidence>
<proteinExistence type="predicted"/>
<gene>
    <name evidence="2" type="ORF">MM35RIKEN_21110</name>
</gene>
<sequence>MSETDHNARLYEKMKAEQDKYRDWLLHQEPSEILEHTYEYTMREDIAMCMDIYAKVKYNKPWELAPVINQVFSINSEKESA</sequence>
<dbReference type="Pfam" id="PF12959">
    <property type="entry name" value="DUF3848"/>
    <property type="match status" value="1"/>
</dbReference>
<keyword evidence="2" id="KW-0614">Plasmid</keyword>
<dbReference type="AlphaFoldDB" id="A0A810PUA8"/>
<feature type="domain" description="DUF3848" evidence="1">
    <location>
        <begin position="7"/>
        <end position="51"/>
    </location>
</feature>
<dbReference type="InterPro" id="IPR024380">
    <property type="entry name" value="DUF3848"/>
</dbReference>
<organism evidence="2 3">
    <name type="scientific">Vescimonas fastidiosa</name>
    <dbReference type="NCBI Taxonomy" id="2714353"/>
    <lineage>
        <taxon>Bacteria</taxon>
        <taxon>Bacillati</taxon>
        <taxon>Bacillota</taxon>
        <taxon>Clostridia</taxon>
        <taxon>Eubacteriales</taxon>
        <taxon>Oscillospiraceae</taxon>
        <taxon>Vescimonas</taxon>
    </lineage>
</organism>
<reference evidence="2" key="1">
    <citation type="submission" date="2020-09" db="EMBL/GenBank/DDBJ databases">
        <title>New species isolated from human feces.</title>
        <authorList>
            <person name="Kitahara M."/>
            <person name="Shigeno Y."/>
            <person name="Shime M."/>
            <person name="Matsumoto Y."/>
            <person name="Nakamura S."/>
            <person name="Motooka D."/>
            <person name="Fukuoka S."/>
            <person name="Nishikawa H."/>
            <person name="Benno Y."/>
        </authorList>
    </citation>
    <scope>NUCLEOTIDE SEQUENCE</scope>
    <source>
        <strain evidence="2">MM35</strain>
        <plasmid evidence="2">pMM35_01</plasmid>
    </source>
</reference>
<name>A0A810PUA8_9FIRM</name>
<protein>
    <recommendedName>
        <fullName evidence="1">DUF3848 domain-containing protein</fullName>
    </recommendedName>
</protein>
<keyword evidence="3" id="KW-1185">Reference proteome</keyword>